<proteinExistence type="predicted"/>
<dbReference type="RefSeq" id="WP_068896321.1">
    <property type="nucleotide sequence ID" value="NZ_BDCX01000004.1"/>
</dbReference>
<protein>
    <submittedName>
        <fullName evidence="2">Uncharacterized protein</fullName>
    </submittedName>
</protein>
<comment type="caution">
    <text evidence="2">The sequence shown here is derived from an EMBL/GenBank/DDBJ whole genome shotgun (WGS) entry which is preliminary data.</text>
</comment>
<evidence type="ECO:0000313" key="3">
    <source>
        <dbReference type="Proteomes" id="UP000077701"/>
    </source>
</evidence>
<dbReference type="EMBL" id="BDCX01000004">
    <property type="protein sequence ID" value="GAT66217.1"/>
    <property type="molecule type" value="Genomic_DNA"/>
</dbReference>
<accession>A0A161LK44</accession>
<dbReference type="OrthoDB" id="4333174at2"/>
<name>A0A161LK44_9ACTN</name>
<evidence type="ECO:0000313" key="2">
    <source>
        <dbReference type="EMBL" id="GAT66217.1"/>
    </source>
</evidence>
<evidence type="ECO:0000256" key="1">
    <source>
        <dbReference type="SAM" id="MobiDB-lite"/>
    </source>
</evidence>
<reference evidence="3" key="2">
    <citation type="submission" date="2016-04" db="EMBL/GenBank/DDBJ databases">
        <title>Planomonospora sphaerica JCM9374 whole genome shotgun sequence.</title>
        <authorList>
            <person name="Suzuki T."/>
            <person name="Dohra H."/>
            <person name="Kodani S."/>
        </authorList>
    </citation>
    <scope>NUCLEOTIDE SEQUENCE [LARGE SCALE GENOMIC DNA]</scope>
    <source>
        <strain evidence="3">JCM 9374</strain>
    </source>
</reference>
<reference evidence="2 3" key="1">
    <citation type="journal article" date="2016" name="Genome Announc.">
        <title>Draft Genome Sequence of Planomonospora sphaerica JCM9374, a Rare Actinomycete.</title>
        <authorList>
            <person name="Dohra H."/>
            <person name="Suzuki T."/>
            <person name="Inoue Y."/>
            <person name="Kodani S."/>
        </authorList>
    </citation>
    <scope>NUCLEOTIDE SEQUENCE [LARGE SCALE GENOMIC DNA]</scope>
    <source>
        <strain evidence="2 3">JCM 9374</strain>
    </source>
</reference>
<feature type="region of interest" description="Disordered" evidence="1">
    <location>
        <begin position="1"/>
        <end position="65"/>
    </location>
</feature>
<dbReference type="AlphaFoldDB" id="A0A161LK44"/>
<gene>
    <name evidence="2" type="ORF">PS9374_01864</name>
</gene>
<keyword evidence="3" id="KW-1185">Reference proteome</keyword>
<dbReference type="Proteomes" id="UP000077701">
    <property type="component" value="Unassembled WGS sequence"/>
</dbReference>
<organism evidence="2 3">
    <name type="scientific">Planomonospora sphaerica</name>
    <dbReference type="NCBI Taxonomy" id="161355"/>
    <lineage>
        <taxon>Bacteria</taxon>
        <taxon>Bacillati</taxon>
        <taxon>Actinomycetota</taxon>
        <taxon>Actinomycetes</taxon>
        <taxon>Streptosporangiales</taxon>
        <taxon>Streptosporangiaceae</taxon>
        <taxon>Planomonospora</taxon>
    </lineage>
</organism>
<sequence length="65" mass="6579">MTQPQQPELRRSGGAPTNDENLDVMPETPSGTAASGGRPHGTDKGNKGGGEGGGVPPDQRPPYPA</sequence>
<dbReference type="STRING" id="161355.PS9374_01864"/>